<evidence type="ECO:0000256" key="1">
    <source>
        <dbReference type="SAM" id="SignalP"/>
    </source>
</evidence>
<reference evidence="2 3" key="1">
    <citation type="submission" date="2020-08" db="EMBL/GenBank/DDBJ databases">
        <title>Genomic Encyclopedia of Type Strains, Phase IV (KMG-IV): sequencing the most valuable type-strain genomes for metagenomic binning, comparative biology and taxonomic classification.</title>
        <authorList>
            <person name="Goeker M."/>
        </authorList>
    </citation>
    <scope>NUCLEOTIDE SEQUENCE [LARGE SCALE GENOMIC DNA]</scope>
    <source>
        <strain evidence="2 3">DSM 29007</strain>
    </source>
</reference>
<organism evidence="2 3">
    <name type="scientific">Longimicrobium terrae</name>
    <dbReference type="NCBI Taxonomy" id="1639882"/>
    <lineage>
        <taxon>Bacteria</taxon>
        <taxon>Pseudomonadati</taxon>
        <taxon>Gemmatimonadota</taxon>
        <taxon>Longimicrobiia</taxon>
        <taxon>Longimicrobiales</taxon>
        <taxon>Longimicrobiaceae</taxon>
        <taxon>Longimicrobium</taxon>
    </lineage>
</organism>
<accession>A0A841H4B6</accession>
<gene>
    <name evidence="2" type="ORF">HNQ61_004482</name>
</gene>
<evidence type="ECO:0000313" key="3">
    <source>
        <dbReference type="Proteomes" id="UP000582837"/>
    </source>
</evidence>
<name>A0A841H4B6_9BACT</name>
<keyword evidence="3" id="KW-1185">Reference proteome</keyword>
<feature type="signal peptide" evidence="1">
    <location>
        <begin position="1"/>
        <end position="22"/>
    </location>
</feature>
<dbReference type="Proteomes" id="UP000582837">
    <property type="component" value="Unassembled WGS sequence"/>
</dbReference>
<proteinExistence type="predicted"/>
<comment type="caution">
    <text evidence="2">The sequence shown here is derived from an EMBL/GenBank/DDBJ whole genome shotgun (WGS) entry which is preliminary data.</text>
</comment>
<sequence length="115" mass="12266">MDAFALLCLLITTLVRPAPAGAASQTDAELTAVLRAVTQAQASYRASHGRYTASLDDLRLRPPTTIRVRLQAEGTAGFSAVASSATGECAVYHGGVWAPRPWARTAGRIACRRRR</sequence>
<dbReference type="AlphaFoldDB" id="A0A841H4B6"/>
<protein>
    <submittedName>
        <fullName evidence="2">Type II secretory pathway pseudopilin PulG</fullName>
    </submittedName>
</protein>
<feature type="chain" id="PRO_5032420096" evidence="1">
    <location>
        <begin position="23"/>
        <end position="115"/>
    </location>
</feature>
<keyword evidence="1" id="KW-0732">Signal</keyword>
<dbReference type="RefSeq" id="WP_170035460.1">
    <property type="nucleotide sequence ID" value="NZ_JABDTL010000001.1"/>
</dbReference>
<evidence type="ECO:0000313" key="2">
    <source>
        <dbReference type="EMBL" id="MBB6072818.1"/>
    </source>
</evidence>
<dbReference type="EMBL" id="JACHIA010000018">
    <property type="protein sequence ID" value="MBB6072818.1"/>
    <property type="molecule type" value="Genomic_DNA"/>
</dbReference>